<comment type="caution">
    <text evidence="1">The sequence shown here is derived from an EMBL/GenBank/DDBJ whole genome shotgun (WGS) entry which is preliminary data.</text>
</comment>
<dbReference type="EMBL" id="JAHCDA010000007">
    <property type="protein sequence ID" value="MBS7813785.1"/>
    <property type="molecule type" value="Genomic_DNA"/>
</dbReference>
<evidence type="ECO:0000313" key="2">
    <source>
        <dbReference type="Proteomes" id="UP000766336"/>
    </source>
</evidence>
<proteinExistence type="predicted"/>
<dbReference type="Proteomes" id="UP000766336">
    <property type="component" value="Unassembled WGS sequence"/>
</dbReference>
<protein>
    <submittedName>
        <fullName evidence="1">Uncharacterized protein</fullName>
    </submittedName>
</protein>
<evidence type="ECO:0000313" key="1">
    <source>
        <dbReference type="EMBL" id="MBS7813785.1"/>
    </source>
</evidence>
<accession>A0ABS5QL21</accession>
<gene>
    <name evidence="1" type="ORF">KHU32_22805</name>
</gene>
<organism evidence="1 2">
    <name type="scientific">Roseococcus pinisoli</name>
    <dbReference type="NCBI Taxonomy" id="2835040"/>
    <lineage>
        <taxon>Bacteria</taxon>
        <taxon>Pseudomonadati</taxon>
        <taxon>Pseudomonadota</taxon>
        <taxon>Alphaproteobacteria</taxon>
        <taxon>Acetobacterales</taxon>
        <taxon>Roseomonadaceae</taxon>
        <taxon>Roseococcus</taxon>
    </lineage>
</organism>
<name>A0ABS5QL21_9PROT</name>
<sequence length="172" mass="18739">MVLAEALERIRCGQKHTADLHQAALFRRRSDHHHLGWVRSGFAVGVKGTTDVAVSAAIVLLAEVSPAPRLYQALAQIHRDRVAEFTRLLDEEDAAKAREMIRGLVGAIRPILEACALRICVRGELGVLLRLAAGAINSPSVQKDNTPAFLSGRSVSKVTWGAGTRSRRPQIH</sequence>
<reference evidence="1 2" key="1">
    <citation type="submission" date="2021-05" db="EMBL/GenBank/DDBJ databases">
        <title>Roseococcus sp. XZZS9, whole genome shotgun sequencing project.</title>
        <authorList>
            <person name="Zhao G."/>
            <person name="Shen L."/>
        </authorList>
    </citation>
    <scope>NUCLEOTIDE SEQUENCE [LARGE SCALE GENOMIC DNA]</scope>
    <source>
        <strain evidence="1 2">XZZS9</strain>
    </source>
</reference>
<dbReference type="RefSeq" id="WP_213672494.1">
    <property type="nucleotide sequence ID" value="NZ_JAHCDA010000007.1"/>
</dbReference>
<keyword evidence="2" id="KW-1185">Reference proteome</keyword>